<name>A0A1W2GDC7_REIFA</name>
<evidence type="ECO:0000256" key="2">
    <source>
        <dbReference type="ARBA" id="ARBA00023136"/>
    </source>
</evidence>
<evidence type="ECO:0000256" key="3">
    <source>
        <dbReference type="ARBA" id="ARBA00023237"/>
    </source>
</evidence>
<keyword evidence="8" id="KW-1185">Reference proteome</keyword>
<comment type="subcellular location">
    <subcellularLocation>
        <location evidence="1">Cell outer membrane</location>
    </subcellularLocation>
</comment>
<dbReference type="Gene3D" id="2.60.40.1120">
    <property type="entry name" value="Carboxypeptidase-like, regulatory domain"/>
    <property type="match status" value="1"/>
</dbReference>
<dbReference type="Proteomes" id="UP000192472">
    <property type="component" value="Unassembled WGS sequence"/>
</dbReference>
<dbReference type="InterPro" id="IPR036737">
    <property type="entry name" value="OmpA-like_sf"/>
</dbReference>
<dbReference type="CDD" id="cd07185">
    <property type="entry name" value="OmpA_C-like"/>
    <property type="match status" value="1"/>
</dbReference>
<dbReference type="AlphaFoldDB" id="A0A1W2GDC7"/>
<dbReference type="InterPro" id="IPR050330">
    <property type="entry name" value="Bact_OuterMem_StrucFunc"/>
</dbReference>
<evidence type="ECO:0000259" key="6">
    <source>
        <dbReference type="PROSITE" id="PS51123"/>
    </source>
</evidence>
<dbReference type="Gene3D" id="3.30.1330.60">
    <property type="entry name" value="OmpA-like domain"/>
    <property type="match status" value="1"/>
</dbReference>
<dbReference type="PROSITE" id="PS51123">
    <property type="entry name" value="OMPA_2"/>
    <property type="match status" value="1"/>
</dbReference>
<dbReference type="OrthoDB" id="1490539at2"/>
<evidence type="ECO:0000256" key="5">
    <source>
        <dbReference type="SAM" id="SignalP"/>
    </source>
</evidence>
<protein>
    <submittedName>
        <fullName evidence="7">OmpA family protein</fullName>
    </submittedName>
</protein>
<evidence type="ECO:0000256" key="1">
    <source>
        <dbReference type="ARBA" id="ARBA00004442"/>
    </source>
</evidence>
<keyword evidence="3" id="KW-0998">Cell outer membrane</keyword>
<dbReference type="InterPro" id="IPR006664">
    <property type="entry name" value="OMP_bac"/>
</dbReference>
<feature type="signal peptide" evidence="5">
    <location>
        <begin position="1"/>
        <end position="27"/>
    </location>
</feature>
<evidence type="ECO:0000313" key="7">
    <source>
        <dbReference type="EMBL" id="SMD34276.1"/>
    </source>
</evidence>
<keyword evidence="5" id="KW-0732">Signal</keyword>
<dbReference type="SUPFAM" id="SSF103088">
    <property type="entry name" value="OmpA-like"/>
    <property type="match status" value="1"/>
</dbReference>
<proteinExistence type="predicted"/>
<accession>A0A1W2GDC7</accession>
<dbReference type="InterPro" id="IPR006665">
    <property type="entry name" value="OmpA-like"/>
</dbReference>
<feature type="chain" id="PRO_5013252664" evidence="5">
    <location>
        <begin position="28"/>
        <end position="239"/>
    </location>
</feature>
<dbReference type="SUPFAM" id="SSF49464">
    <property type="entry name" value="Carboxypeptidase regulatory domain-like"/>
    <property type="match status" value="1"/>
</dbReference>
<feature type="domain" description="OmpA-like" evidence="6">
    <location>
        <begin position="123"/>
        <end position="239"/>
    </location>
</feature>
<evidence type="ECO:0000313" key="8">
    <source>
        <dbReference type="Proteomes" id="UP000192472"/>
    </source>
</evidence>
<dbReference type="EMBL" id="FWYF01000002">
    <property type="protein sequence ID" value="SMD34276.1"/>
    <property type="molecule type" value="Genomic_DNA"/>
</dbReference>
<reference evidence="7 8" key="1">
    <citation type="submission" date="2017-04" db="EMBL/GenBank/DDBJ databases">
        <authorList>
            <person name="Afonso C.L."/>
            <person name="Miller P.J."/>
            <person name="Scott M.A."/>
            <person name="Spackman E."/>
            <person name="Goraichik I."/>
            <person name="Dimitrov K.M."/>
            <person name="Suarez D.L."/>
            <person name="Swayne D.E."/>
        </authorList>
    </citation>
    <scope>NUCLEOTIDE SEQUENCE [LARGE SCALE GENOMIC DNA]</scope>
    <source>
        <strain evidence="7 8">DSM 26133</strain>
    </source>
</reference>
<dbReference type="RefSeq" id="WP_084372614.1">
    <property type="nucleotide sequence ID" value="NZ_FWYF01000002.1"/>
</dbReference>
<gene>
    <name evidence="7" type="ORF">SAMN04488029_1927</name>
</gene>
<dbReference type="PANTHER" id="PTHR30329:SF21">
    <property type="entry name" value="LIPOPROTEIN YIAD-RELATED"/>
    <property type="match status" value="1"/>
</dbReference>
<evidence type="ECO:0000256" key="4">
    <source>
        <dbReference type="PROSITE-ProRule" id="PRU00473"/>
    </source>
</evidence>
<dbReference type="InterPro" id="IPR008969">
    <property type="entry name" value="CarboxyPept-like_regulatory"/>
</dbReference>
<dbReference type="GO" id="GO:0009279">
    <property type="term" value="C:cell outer membrane"/>
    <property type="evidence" value="ECO:0007669"/>
    <property type="project" value="UniProtKB-SubCell"/>
</dbReference>
<dbReference type="PANTHER" id="PTHR30329">
    <property type="entry name" value="STATOR ELEMENT OF FLAGELLAR MOTOR COMPLEX"/>
    <property type="match status" value="1"/>
</dbReference>
<dbReference type="Pfam" id="PF00691">
    <property type="entry name" value="OmpA"/>
    <property type="match status" value="1"/>
</dbReference>
<sequence>MKITGFLFSLCFFISNLLLLSHQNALAQAHEEGTLIRVTGTVLDNESKSPLIANVFYEKLPYYDDMGIAATNQQNGVYELYMLANLKYIINVKADGFKTISEEIEIVDNGTQLIEKNFIMEPDAAHEKFDLHNLIFARGRAVIDESSYAELNDFVLWLDQRPTVNIQLEGHTDFQGNADANLQLSQQRVDAVKDYLVKKGVKKARILTKAFGGTQPLSRERTDEARTANRRVEVRILKQ</sequence>
<dbReference type="STRING" id="692418.SAMN04488029_1927"/>
<organism evidence="7 8">
    <name type="scientific">Reichenbachiella faecimaris</name>
    <dbReference type="NCBI Taxonomy" id="692418"/>
    <lineage>
        <taxon>Bacteria</taxon>
        <taxon>Pseudomonadati</taxon>
        <taxon>Bacteroidota</taxon>
        <taxon>Cytophagia</taxon>
        <taxon>Cytophagales</taxon>
        <taxon>Reichenbachiellaceae</taxon>
        <taxon>Reichenbachiella</taxon>
    </lineage>
</organism>
<keyword evidence="2 4" id="KW-0472">Membrane</keyword>
<dbReference type="PRINTS" id="PR01021">
    <property type="entry name" value="OMPADOMAIN"/>
</dbReference>